<dbReference type="EMBL" id="CABFVH010000050">
    <property type="protein sequence ID" value="VUF15291.1"/>
    <property type="molecule type" value="Genomic_DNA"/>
</dbReference>
<dbReference type="Pfam" id="PF13411">
    <property type="entry name" value="MerR_1"/>
    <property type="match status" value="1"/>
</dbReference>
<dbReference type="CDD" id="cd00592">
    <property type="entry name" value="HTH_MerR-like"/>
    <property type="match status" value="1"/>
</dbReference>
<dbReference type="SMART" id="SM00422">
    <property type="entry name" value="HTH_MERR"/>
    <property type="match status" value="1"/>
</dbReference>
<name>A0A564G6W7_9HYPH</name>
<dbReference type="RefSeq" id="WP_210248310.1">
    <property type="nucleotide sequence ID" value="NZ_CABFVH010000050.1"/>
</dbReference>
<dbReference type="PANTHER" id="PTHR30204:SF97">
    <property type="entry name" value="MERR FAMILY REGULATORY PROTEIN"/>
    <property type="match status" value="1"/>
</dbReference>
<dbReference type="PROSITE" id="PS50937">
    <property type="entry name" value="HTH_MERR_2"/>
    <property type="match status" value="1"/>
</dbReference>
<keyword evidence="6" id="KW-1185">Reference proteome</keyword>
<evidence type="ECO:0000313" key="5">
    <source>
        <dbReference type="Proteomes" id="UP000401717"/>
    </source>
</evidence>
<dbReference type="SUPFAM" id="SSF46955">
    <property type="entry name" value="Putative DNA-binding domain"/>
    <property type="match status" value="1"/>
</dbReference>
<reference evidence="4 5" key="1">
    <citation type="submission" date="2019-06" db="EMBL/GenBank/DDBJ databases">
        <authorList>
            <person name="Rodrigo-Torres L."/>
            <person name="Arahal R. D."/>
            <person name="Lucena T."/>
        </authorList>
    </citation>
    <scope>NUCLEOTIDE SEQUENCE [LARGE SCALE GENOMIC DNA]</scope>
    <source>
        <strain evidence="4 5">SW08-7</strain>
    </source>
</reference>
<reference evidence="3" key="3">
    <citation type="submission" date="2021-08" db="EMBL/GenBank/DDBJ databases">
        <authorList>
            <person name="Tani A."/>
            <person name="Ola A."/>
            <person name="Ogura Y."/>
            <person name="Katsura K."/>
            <person name="Hayashi T."/>
        </authorList>
    </citation>
    <scope>NUCLEOTIDE SEQUENCE</scope>
    <source>
        <strain evidence="3">DSM 22415</strain>
    </source>
</reference>
<feature type="domain" description="HTH merR-type" evidence="2">
    <location>
        <begin position="12"/>
        <end position="81"/>
    </location>
</feature>
<dbReference type="InterPro" id="IPR000551">
    <property type="entry name" value="MerR-type_HTH_dom"/>
</dbReference>
<dbReference type="Gene3D" id="1.10.1660.10">
    <property type="match status" value="1"/>
</dbReference>
<gene>
    <name evidence="4" type="primary">merR_3</name>
    <name evidence="3" type="ORF">IFDJLNFL_4598</name>
    <name evidence="4" type="ORF">MTDSW087_05029</name>
</gene>
<evidence type="ECO:0000256" key="1">
    <source>
        <dbReference type="ARBA" id="ARBA00023125"/>
    </source>
</evidence>
<dbReference type="Proteomes" id="UP000401717">
    <property type="component" value="Unassembled WGS sequence"/>
</dbReference>
<dbReference type="EMBL" id="BPQI01000163">
    <property type="protein sequence ID" value="GJD58675.1"/>
    <property type="molecule type" value="Genomic_DNA"/>
</dbReference>
<dbReference type="PANTHER" id="PTHR30204">
    <property type="entry name" value="REDOX-CYCLING DRUG-SENSING TRANSCRIPTIONAL ACTIVATOR SOXR"/>
    <property type="match status" value="1"/>
</dbReference>
<dbReference type="GO" id="GO:0003677">
    <property type="term" value="F:DNA binding"/>
    <property type="evidence" value="ECO:0007669"/>
    <property type="project" value="UniProtKB-KW"/>
</dbReference>
<dbReference type="AlphaFoldDB" id="A0A564G6W7"/>
<accession>A0A564G6W7</accession>
<dbReference type="InterPro" id="IPR009061">
    <property type="entry name" value="DNA-bd_dom_put_sf"/>
</dbReference>
<dbReference type="GO" id="GO:0003700">
    <property type="term" value="F:DNA-binding transcription factor activity"/>
    <property type="evidence" value="ECO:0007669"/>
    <property type="project" value="InterPro"/>
</dbReference>
<evidence type="ECO:0000313" key="6">
    <source>
        <dbReference type="Proteomes" id="UP001055303"/>
    </source>
</evidence>
<dbReference type="PRINTS" id="PR00040">
    <property type="entry name" value="HTHMERR"/>
</dbReference>
<protein>
    <submittedName>
        <fullName evidence="4">Mercuric resistance operon regulatory protein</fullName>
    </submittedName>
</protein>
<dbReference type="Proteomes" id="UP001055303">
    <property type="component" value="Unassembled WGS sequence"/>
</dbReference>
<reference evidence="3" key="2">
    <citation type="journal article" date="2021" name="Front. Microbiol.">
        <title>Comprehensive Comparative Genomics and Phenotyping of Methylobacterium Species.</title>
        <authorList>
            <person name="Alessa O."/>
            <person name="Ogura Y."/>
            <person name="Fujitani Y."/>
            <person name="Takami H."/>
            <person name="Hayashi T."/>
            <person name="Sahin N."/>
            <person name="Tani A."/>
        </authorList>
    </citation>
    <scope>NUCLEOTIDE SEQUENCE</scope>
    <source>
        <strain evidence="3">DSM 22415</strain>
    </source>
</reference>
<sequence length="153" mass="16777">MVHGQGVIAVLIGEFAQRTGLSQDTVRFYVRKGLLSPRSGARGGRNPYQIFSERDVSTALMIRFAQSLGMPLKEIADIASELLSDGLSAEREVEIIDTQVARLEQKAADLARLLGYLHAKRDWMMRGKPGDEPRFSADGLCLAPIATRTCETG</sequence>
<evidence type="ECO:0000313" key="4">
    <source>
        <dbReference type="EMBL" id="VUF15291.1"/>
    </source>
</evidence>
<evidence type="ECO:0000313" key="3">
    <source>
        <dbReference type="EMBL" id="GJD58675.1"/>
    </source>
</evidence>
<evidence type="ECO:0000259" key="2">
    <source>
        <dbReference type="PROSITE" id="PS50937"/>
    </source>
</evidence>
<dbReference type="InterPro" id="IPR047057">
    <property type="entry name" value="MerR_fam"/>
</dbReference>
<proteinExistence type="predicted"/>
<keyword evidence="1" id="KW-0238">DNA-binding</keyword>
<organism evidence="4 5">
    <name type="scientific">Methylobacterium dankookense</name>
    <dbReference type="NCBI Taxonomy" id="560405"/>
    <lineage>
        <taxon>Bacteria</taxon>
        <taxon>Pseudomonadati</taxon>
        <taxon>Pseudomonadota</taxon>
        <taxon>Alphaproteobacteria</taxon>
        <taxon>Hyphomicrobiales</taxon>
        <taxon>Methylobacteriaceae</taxon>
        <taxon>Methylobacterium</taxon>
    </lineage>
</organism>